<dbReference type="OrthoDB" id="2216808at2"/>
<dbReference type="EMBL" id="RKLY01000002">
    <property type="protein sequence ID" value="TGD25141.1"/>
    <property type="molecule type" value="Genomic_DNA"/>
</dbReference>
<keyword evidence="5" id="KW-1133">Transmembrane helix</keyword>
<accession>A0A4Z0JSI4</accession>
<dbReference type="InterPro" id="IPR041033">
    <property type="entry name" value="SpaA_PFL_dom_1"/>
</dbReference>
<feature type="domain" description="SpaA-like prealbumin fold" evidence="8">
    <location>
        <begin position="325"/>
        <end position="409"/>
    </location>
</feature>
<keyword evidence="2" id="KW-0964">Secreted</keyword>
<comment type="similarity">
    <text evidence="1">Belongs to the serine-aspartate repeat-containing protein (SDr) family.</text>
</comment>
<sequence length="727" mass="76283">MLKMKKSCLYLSLVGLVLALFLFFMPSGSIQAASTTGSTSIITTTTTPRAIDGITGLSSEDATVTDMNGNPISPTDNLYSWLNFNVNYNWSIPDNIQINDGDTNDFELPNGLVANGDLSFPIYNSSGTVIGTGTIKNGSSTGTITFNSALSNTTYNRKGTLHLIAKGTESNTANEGQNWMFNKVGWVAGYDQNGIPNELTWNIAFNPNEHDLTGVVITDTLGPNQTYVPDSLNAIGGSYQSGGFVSNGTQLHPTVTTSGNQVIITFPGTVSTAVDIYYRVKVSPNADGTTTWSNNATMASSEGSYNVGAQTSWGGSGTGDGSEVGSIVFKKTDSVTGAALPGAEYKLVDSTGNVLMTNVTTDSTGTINIKNLPLGTYTLTEVKAPEGYMLNPDPITFTVPDNGNLNLSLSQTDEPIGKGNVVLTKSDSTVNKLLPGAVFNLLDGEGNIVQSDLTTDENGQIALTDLPVGSYSFVETKAPEGYELNSEPIKFEITLNNTTDVSAEDTPISEEPGTVTPPDIVPSEPENPGTNPEEPGTTEPPVTNPENPGTSPEEPGTTEPPVTNPENPGTSPEEPGTIEPPVTNPENPGNQEAPQEPEPEIPGTTNPVTPSEPEKPGTTNPVIPSEPEVPSVTNPVAPVKPEIPGTKPVIPEFPGVTVPSTSTSSTTPSTTTSSSNVGTNTSSATSQNTSSKKTFPQTGNASGLMLILMGLLIFMFLIIKRIIKRTN</sequence>
<evidence type="ECO:0000256" key="2">
    <source>
        <dbReference type="ARBA" id="ARBA00022525"/>
    </source>
</evidence>
<evidence type="ECO:0000313" key="10">
    <source>
        <dbReference type="EMBL" id="TGD25141.1"/>
    </source>
</evidence>
<evidence type="ECO:0000259" key="9">
    <source>
        <dbReference type="Pfam" id="PF17961"/>
    </source>
</evidence>
<feature type="compositionally biased region" description="Low complexity" evidence="4">
    <location>
        <begin position="584"/>
        <end position="594"/>
    </location>
</feature>
<dbReference type="SUPFAM" id="SSF49401">
    <property type="entry name" value="Bacterial adhesins"/>
    <property type="match status" value="2"/>
</dbReference>
<dbReference type="PANTHER" id="PTHR36108:SF13">
    <property type="entry name" value="COLOSSIN-B-RELATED"/>
    <property type="match status" value="1"/>
</dbReference>
<evidence type="ECO:0008006" key="12">
    <source>
        <dbReference type="Google" id="ProtNLM"/>
    </source>
</evidence>
<keyword evidence="11" id="KW-1185">Reference proteome</keyword>
<feature type="domain" description="SpaA-like prealbumin fold" evidence="8">
    <location>
        <begin position="419"/>
        <end position="506"/>
    </location>
</feature>
<feature type="compositionally biased region" description="Low complexity" evidence="4">
    <location>
        <begin position="524"/>
        <end position="570"/>
    </location>
</feature>
<organism evidence="10 11">
    <name type="scientific">Companilactobacillus suantsaicola</name>
    <dbReference type="NCBI Taxonomy" id="2487723"/>
    <lineage>
        <taxon>Bacteria</taxon>
        <taxon>Bacillati</taxon>
        <taxon>Bacillota</taxon>
        <taxon>Bacilli</taxon>
        <taxon>Lactobacillales</taxon>
        <taxon>Lactobacillaceae</taxon>
        <taxon>Companilactobacillus</taxon>
    </lineage>
</organism>
<dbReference type="AlphaFoldDB" id="A0A4Z0JSI4"/>
<evidence type="ECO:0000256" key="6">
    <source>
        <dbReference type="SAM" id="SignalP"/>
    </source>
</evidence>
<evidence type="ECO:0000256" key="3">
    <source>
        <dbReference type="ARBA" id="ARBA00022729"/>
    </source>
</evidence>
<feature type="chain" id="PRO_5021204029" description="LPXTG cell wall anchor domain-containing protein" evidence="6">
    <location>
        <begin position="33"/>
        <end position="727"/>
    </location>
</feature>
<name>A0A4Z0JSI4_9LACO</name>
<feature type="compositionally biased region" description="Low complexity" evidence="4">
    <location>
        <begin position="621"/>
        <end position="632"/>
    </location>
</feature>
<dbReference type="InterPro" id="IPR008456">
    <property type="entry name" value="Collagen-bd_dom"/>
</dbReference>
<dbReference type="Pfam" id="PF17802">
    <property type="entry name" value="SpaA"/>
    <property type="match status" value="2"/>
</dbReference>
<dbReference type="InterPro" id="IPR008966">
    <property type="entry name" value="Adhesion_dom_sf"/>
</dbReference>
<keyword evidence="5" id="KW-0472">Membrane</keyword>
<feature type="region of interest" description="Disordered" evidence="4">
    <location>
        <begin position="502"/>
        <end position="698"/>
    </location>
</feature>
<feature type="transmembrane region" description="Helical" evidence="5">
    <location>
        <begin position="701"/>
        <end position="719"/>
    </location>
</feature>
<keyword evidence="5" id="KW-0812">Transmembrane</keyword>
<feature type="compositionally biased region" description="Low complexity" evidence="4">
    <location>
        <begin position="654"/>
        <end position="694"/>
    </location>
</feature>
<dbReference type="InterPro" id="IPR041171">
    <property type="entry name" value="SDR_Ig"/>
</dbReference>
<dbReference type="PANTHER" id="PTHR36108">
    <property type="entry name" value="COLOSSIN-B-RELATED"/>
    <property type="match status" value="1"/>
</dbReference>
<dbReference type="Gene3D" id="2.60.40.740">
    <property type="match status" value="1"/>
</dbReference>
<dbReference type="Proteomes" id="UP000298021">
    <property type="component" value="Unassembled WGS sequence"/>
</dbReference>
<dbReference type="InterPro" id="IPR013783">
    <property type="entry name" value="Ig-like_fold"/>
</dbReference>
<dbReference type="Gene3D" id="2.60.40.10">
    <property type="entry name" value="Immunoglobulins"/>
    <property type="match status" value="2"/>
</dbReference>
<evidence type="ECO:0000259" key="8">
    <source>
        <dbReference type="Pfam" id="PF17802"/>
    </source>
</evidence>
<feature type="signal peptide" evidence="6">
    <location>
        <begin position="1"/>
        <end position="32"/>
    </location>
</feature>
<dbReference type="GO" id="GO:0005518">
    <property type="term" value="F:collagen binding"/>
    <property type="evidence" value="ECO:0007669"/>
    <property type="project" value="InterPro"/>
</dbReference>
<evidence type="ECO:0000256" key="4">
    <source>
        <dbReference type="SAM" id="MobiDB-lite"/>
    </source>
</evidence>
<evidence type="ECO:0000313" key="11">
    <source>
        <dbReference type="Proteomes" id="UP000298021"/>
    </source>
</evidence>
<comment type="caution">
    <text evidence="10">The sequence shown here is derived from an EMBL/GenBank/DDBJ whole genome shotgun (WGS) entry which is preliminary data.</text>
</comment>
<gene>
    <name evidence="10" type="ORF">EGT49_01415</name>
</gene>
<proteinExistence type="inferred from homology"/>
<dbReference type="Pfam" id="PF17961">
    <property type="entry name" value="Big_8"/>
    <property type="match status" value="1"/>
</dbReference>
<evidence type="ECO:0000256" key="1">
    <source>
        <dbReference type="ARBA" id="ARBA00007257"/>
    </source>
</evidence>
<feature type="domain" description="SDR-like Ig" evidence="9">
    <location>
        <begin position="79"/>
        <end position="166"/>
    </location>
</feature>
<dbReference type="SUPFAM" id="SSF49478">
    <property type="entry name" value="Cna protein B-type domain"/>
    <property type="match status" value="2"/>
</dbReference>
<feature type="domain" description="Collagen binding" evidence="7">
    <location>
        <begin position="180"/>
        <end position="302"/>
    </location>
</feature>
<evidence type="ECO:0000256" key="5">
    <source>
        <dbReference type="SAM" id="Phobius"/>
    </source>
</evidence>
<keyword evidence="3 6" id="KW-0732">Signal</keyword>
<dbReference type="Pfam" id="PF05737">
    <property type="entry name" value="Collagen_bind"/>
    <property type="match status" value="1"/>
</dbReference>
<reference evidence="10 11" key="1">
    <citation type="submission" date="2018-10" db="EMBL/GenBank/DDBJ databases">
        <title>Lactobacillus sp. R7 and Lactobacillus sp. R19 isolated from fermented mustard green product of Taiwan.</title>
        <authorList>
            <person name="Lin S.-T."/>
        </authorList>
    </citation>
    <scope>NUCLEOTIDE SEQUENCE [LARGE SCALE GENOMIC DNA]</scope>
    <source>
        <strain evidence="10 11">BCRC 81127</strain>
    </source>
</reference>
<evidence type="ECO:0000259" key="7">
    <source>
        <dbReference type="Pfam" id="PF05737"/>
    </source>
</evidence>
<protein>
    <recommendedName>
        <fullName evidence="12">LPXTG cell wall anchor domain-containing protein</fullName>
    </recommendedName>
</protein>